<evidence type="ECO:0000313" key="4">
    <source>
        <dbReference type="Proteomes" id="UP001457282"/>
    </source>
</evidence>
<sequence length="235" mass="26492">MEFFKKAKAVRFRSHHNKYLLAGDDEESIWQDRDGTVKNAKWTVEINEIGNAIRLKSCYGKYLTASNMPGLLGMKSKKVVQTLPKTLDCSVEWEPIREGTFKMRLKMAGHGQFLRANGGVPPWRNSITHDTAHRCAAKDWVSWDVEVVEISMDQFLAPKETTSDGVETKDDDSQQADNTPSEIDVTSPPPPPPPSKHSSETKKNKRHGVRANDLYSYFSMCTCPTDYHKKGSKSS</sequence>
<feature type="region of interest" description="Disordered" evidence="1">
    <location>
        <begin position="156"/>
        <end position="210"/>
    </location>
</feature>
<comment type="caution">
    <text evidence="3">The sequence shown here is derived from an EMBL/GenBank/DDBJ whole genome shotgun (WGS) entry which is preliminary data.</text>
</comment>
<evidence type="ECO:0000259" key="2">
    <source>
        <dbReference type="Pfam" id="PF04601"/>
    </source>
</evidence>
<dbReference type="Gene3D" id="2.80.10.50">
    <property type="match status" value="1"/>
</dbReference>
<reference evidence="3 4" key="1">
    <citation type="journal article" date="2023" name="G3 (Bethesda)">
        <title>A chromosome-length genome assembly and annotation of blackberry (Rubus argutus, cv. 'Hillquist').</title>
        <authorList>
            <person name="Bruna T."/>
            <person name="Aryal R."/>
            <person name="Dudchenko O."/>
            <person name="Sargent D.J."/>
            <person name="Mead D."/>
            <person name="Buti M."/>
            <person name="Cavallini A."/>
            <person name="Hytonen T."/>
            <person name="Andres J."/>
            <person name="Pham M."/>
            <person name="Weisz D."/>
            <person name="Mascagni F."/>
            <person name="Usai G."/>
            <person name="Natali L."/>
            <person name="Bassil N."/>
            <person name="Fernandez G.E."/>
            <person name="Lomsadze A."/>
            <person name="Armour M."/>
            <person name="Olukolu B."/>
            <person name="Poorten T."/>
            <person name="Britton C."/>
            <person name="Davik J."/>
            <person name="Ashrafi H."/>
            <person name="Aiden E.L."/>
            <person name="Borodovsky M."/>
            <person name="Worthington M."/>
        </authorList>
    </citation>
    <scope>NUCLEOTIDE SEQUENCE [LARGE SCALE GENOMIC DNA]</scope>
    <source>
        <strain evidence="3">PI 553951</strain>
    </source>
</reference>
<dbReference type="PANTHER" id="PTHR31205">
    <property type="entry name" value="ACTIN CROSS-LINKING PROTEIN (DUF569)"/>
    <property type="match status" value="1"/>
</dbReference>
<dbReference type="CDD" id="cd23340">
    <property type="entry name" value="beta-trefoil_FSCN_ACP-like"/>
    <property type="match status" value="1"/>
</dbReference>
<dbReference type="Pfam" id="PF04601">
    <property type="entry name" value="DUF569"/>
    <property type="match status" value="1"/>
</dbReference>
<dbReference type="FunFam" id="2.80.10.50:FF:000067">
    <property type="entry name" value="BnaC05g19630D protein"/>
    <property type="match status" value="1"/>
</dbReference>
<dbReference type="InterPro" id="IPR008999">
    <property type="entry name" value="Actin-crosslinking"/>
</dbReference>
<dbReference type="Proteomes" id="UP001457282">
    <property type="component" value="Unassembled WGS sequence"/>
</dbReference>
<protein>
    <recommendedName>
        <fullName evidence="2">DUF569 domain-containing protein</fullName>
    </recommendedName>
</protein>
<organism evidence="3 4">
    <name type="scientific">Rubus argutus</name>
    <name type="common">Southern blackberry</name>
    <dbReference type="NCBI Taxonomy" id="59490"/>
    <lineage>
        <taxon>Eukaryota</taxon>
        <taxon>Viridiplantae</taxon>
        <taxon>Streptophyta</taxon>
        <taxon>Embryophyta</taxon>
        <taxon>Tracheophyta</taxon>
        <taxon>Spermatophyta</taxon>
        <taxon>Magnoliopsida</taxon>
        <taxon>eudicotyledons</taxon>
        <taxon>Gunneridae</taxon>
        <taxon>Pentapetalae</taxon>
        <taxon>rosids</taxon>
        <taxon>fabids</taxon>
        <taxon>Rosales</taxon>
        <taxon>Rosaceae</taxon>
        <taxon>Rosoideae</taxon>
        <taxon>Rosoideae incertae sedis</taxon>
        <taxon>Rubus</taxon>
    </lineage>
</organism>
<evidence type="ECO:0000313" key="3">
    <source>
        <dbReference type="EMBL" id="KAK9925144.1"/>
    </source>
</evidence>
<dbReference type="PANTHER" id="PTHR31205:SF77">
    <property type="entry name" value="CROSS-LINKING PROTEIN, PUTATIVE (DUF569)-RELATED"/>
    <property type="match status" value="1"/>
</dbReference>
<dbReference type="EMBL" id="JBEDUW010000006">
    <property type="protein sequence ID" value="KAK9925144.1"/>
    <property type="molecule type" value="Genomic_DNA"/>
</dbReference>
<dbReference type="InterPro" id="IPR007679">
    <property type="entry name" value="DUF569"/>
</dbReference>
<accession>A0AAW1WMI5</accession>
<evidence type="ECO:0000256" key="1">
    <source>
        <dbReference type="SAM" id="MobiDB-lite"/>
    </source>
</evidence>
<keyword evidence="4" id="KW-1185">Reference proteome</keyword>
<name>A0AAW1WMI5_RUBAR</name>
<dbReference type="SUPFAM" id="SSF50405">
    <property type="entry name" value="Actin-crosslinking proteins"/>
    <property type="match status" value="1"/>
</dbReference>
<feature type="domain" description="DUF569" evidence="2">
    <location>
        <begin position="1"/>
        <end position="143"/>
    </location>
</feature>
<proteinExistence type="predicted"/>
<dbReference type="AlphaFoldDB" id="A0AAW1WMI5"/>
<gene>
    <name evidence="3" type="ORF">M0R45_033481</name>
</gene>